<keyword evidence="5" id="KW-1185">Reference proteome</keyword>
<dbReference type="Proteomes" id="UP000239477">
    <property type="component" value="Chromosome"/>
</dbReference>
<gene>
    <name evidence="4" type="ORF">CLM73_09595</name>
</gene>
<dbReference type="GO" id="GO:0016301">
    <property type="term" value="F:kinase activity"/>
    <property type="evidence" value="ECO:0007669"/>
    <property type="project" value="InterPro"/>
</dbReference>
<dbReference type="PANTHER" id="PTHR43615:SF1">
    <property type="entry name" value="PPDK_N DOMAIN-CONTAINING PROTEIN"/>
    <property type="match status" value="1"/>
</dbReference>
<dbReference type="Gene3D" id="3.30.470.20">
    <property type="entry name" value="ATP-grasp fold, B domain"/>
    <property type="match status" value="1"/>
</dbReference>
<dbReference type="Pfam" id="PF00391">
    <property type="entry name" value="PEP-utilizers"/>
    <property type="match status" value="1"/>
</dbReference>
<dbReference type="Gene3D" id="3.50.30.10">
    <property type="entry name" value="Phosphohistidine domain"/>
    <property type="match status" value="1"/>
</dbReference>
<evidence type="ECO:0000259" key="2">
    <source>
        <dbReference type="Pfam" id="PF00391"/>
    </source>
</evidence>
<dbReference type="Pfam" id="PF01326">
    <property type="entry name" value="PPDK_N"/>
    <property type="match status" value="1"/>
</dbReference>
<accession>A0A2S0I5S7</accession>
<dbReference type="InterPro" id="IPR008279">
    <property type="entry name" value="PEP-util_enz_mobile_dom"/>
</dbReference>
<dbReference type="InterPro" id="IPR051549">
    <property type="entry name" value="PEP_Utilizing_Enz"/>
</dbReference>
<feature type="domain" description="Pyruvate phosphate dikinase AMP/ATP-binding" evidence="3">
    <location>
        <begin position="31"/>
        <end position="341"/>
    </location>
</feature>
<dbReference type="OrthoDB" id="9765468at2"/>
<dbReference type="InterPro" id="IPR002192">
    <property type="entry name" value="PPDK_AMP/ATP-bd"/>
</dbReference>
<evidence type="ECO:0008006" key="6">
    <source>
        <dbReference type="Google" id="ProtNLM"/>
    </source>
</evidence>
<reference evidence="4 5" key="1">
    <citation type="submission" date="2017-09" db="EMBL/GenBank/DDBJ databases">
        <title>Genomic, metabolic, and phenotypic characteristics of bacterial isolates from the natural microbiome of the model nematode Caenorhabditis elegans.</title>
        <authorList>
            <person name="Zimmermann J."/>
            <person name="Obeng N."/>
            <person name="Yang W."/>
            <person name="Obeng O."/>
            <person name="Kissoyan K."/>
            <person name="Pees B."/>
            <person name="Dirksen P."/>
            <person name="Hoppner M."/>
            <person name="Franke A."/>
            <person name="Rosenstiel P."/>
            <person name="Leippe M."/>
            <person name="Dierking K."/>
            <person name="Kaleta C."/>
            <person name="Schulenburg H."/>
        </authorList>
    </citation>
    <scope>NUCLEOTIDE SEQUENCE [LARGE SCALE GENOMIC DNA]</scope>
    <source>
        <strain evidence="4 5">MYb73</strain>
    </source>
</reference>
<dbReference type="Gene3D" id="3.30.1490.20">
    <property type="entry name" value="ATP-grasp fold, A domain"/>
    <property type="match status" value="1"/>
</dbReference>
<evidence type="ECO:0000313" key="5">
    <source>
        <dbReference type="Proteomes" id="UP000239477"/>
    </source>
</evidence>
<dbReference type="InterPro" id="IPR036637">
    <property type="entry name" value="Phosphohistidine_dom_sf"/>
</dbReference>
<dbReference type="PANTHER" id="PTHR43615">
    <property type="entry name" value="PHOSPHOENOLPYRUVATE SYNTHASE-RELATED"/>
    <property type="match status" value="1"/>
</dbReference>
<dbReference type="InterPro" id="IPR013815">
    <property type="entry name" value="ATP_grasp_subdomain_1"/>
</dbReference>
<name>A0A2S0I5S7_9BURK</name>
<feature type="region of interest" description="Disordered" evidence="1">
    <location>
        <begin position="1"/>
        <end position="21"/>
    </location>
</feature>
<evidence type="ECO:0000313" key="4">
    <source>
        <dbReference type="EMBL" id="AVJ27343.1"/>
    </source>
</evidence>
<proteinExistence type="predicted"/>
<protein>
    <recommendedName>
        <fullName evidence="6">Phosphoenolpyruvate synthase</fullName>
    </recommendedName>
</protein>
<dbReference type="RefSeq" id="WP_105238235.1">
    <property type="nucleotide sequence ID" value="NZ_CP023270.1"/>
</dbReference>
<dbReference type="EMBL" id="CP023270">
    <property type="protein sequence ID" value="AVJ27343.1"/>
    <property type="molecule type" value="Genomic_DNA"/>
</dbReference>
<dbReference type="SUPFAM" id="SSF52009">
    <property type="entry name" value="Phosphohistidine domain"/>
    <property type="match status" value="1"/>
</dbReference>
<sequence>MDAPNTGTTQIPQPTSIVVHSSNPKSLSRTLVGGKAAALRKLHDLGCRVPKFYCISAELFARICKRAKLTEIWSSVDPKTVSEADLKLLSNRLIEAMNSVSLSRMEEAEILSAFDESFEPCDLVAVRSSAIAEDGGEHSYAGMLESYLNVPRSMVLRKIIECFGASYAPRVLRYSQSIGALEVEQRVAVIVQKMAPATKSGVLFTANPIGSDRSRMMIVAGHGLGEGVVDGRAEADTYVLDRKSGKLDTSIISEKHQQVLADKAIAGGTVLASVAPNEITEPVLRSHHLELLHSLGDHLEGCFGAPQDIEWAFDERGRLYVLQSRPITTLSSTTDRQIFDASNVSENYHGATTPLTYSYVRKYYRDVFLSAAVSFGATKKSVSKIAPALDSLVGYLNGGIYYRLDSWYKMFYEVPAFHYFVQPFERGVGIDGTPEEYIHYKNASASKGVGIFYWCKTWHRIFRNFFFLPFLMGGVKARFEEFRSEFSALQLEDLPVNDLVRLYDRIQHDLASRWEAALVNDYYAFIFFAWLERTAEKLGTENIGGTISEIIGGHNSLSSVEPVEALSRLAQELLRHDSLRELLENGRYTEFSDELNDQRNYEFKKAYDEYIDTFGDRRFDELKLESATLRDSPITVYALLRSYLKAATNKKNSEVASEIPHIGGPLRTQLIRHPIIAAKLVMLRVLARRSIRYREYGRLVRSQRCGLERQIFYAIGRQYAKHGVLKDHGDVVYLTVEELMDFARGTSAQSVLLETIKVRKDEFCDNQGKPQPLRICADKIPYLSLPSRSAGSTASLETESLLIGAGCSAGRVTGKARVLRNPAGESLSPGEVLIAHSTDPAWAFLMATSAGLVVERGNLLSHAAIISRELGIPCVIGVKGAMDIIKTGDTVTLDGAAGWVRRDNFSDVASDFVKSAGESL</sequence>
<evidence type="ECO:0000256" key="1">
    <source>
        <dbReference type="SAM" id="MobiDB-lite"/>
    </source>
</evidence>
<dbReference type="AlphaFoldDB" id="A0A2S0I5S7"/>
<evidence type="ECO:0000259" key="3">
    <source>
        <dbReference type="Pfam" id="PF01326"/>
    </source>
</evidence>
<dbReference type="GO" id="GO:0005524">
    <property type="term" value="F:ATP binding"/>
    <property type="evidence" value="ECO:0007669"/>
    <property type="project" value="InterPro"/>
</dbReference>
<feature type="domain" description="PEP-utilising enzyme mobile" evidence="2">
    <location>
        <begin position="828"/>
        <end position="898"/>
    </location>
</feature>
<dbReference type="SUPFAM" id="SSF56059">
    <property type="entry name" value="Glutathione synthetase ATP-binding domain-like"/>
    <property type="match status" value="1"/>
</dbReference>
<organism evidence="4 5">
    <name type="scientific">Achromobacter spanius</name>
    <dbReference type="NCBI Taxonomy" id="217203"/>
    <lineage>
        <taxon>Bacteria</taxon>
        <taxon>Pseudomonadati</taxon>
        <taxon>Pseudomonadota</taxon>
        <taxon>Betaproteobacteria</taxon>
        <taxon>Burkholderiales</taxon>
        <taxon>Alcaligenaceae</taxon>
        <taxon>Achromobacter</taxon>
    </lineage>
</organism>